<dbReference type="RefSeq" id="WP_024863325.1">
    <property type="nucleotide sequence ID" value="NZ_CP024965.1"/>
</dbReference>
<protein>
    <recommendedName>
        <fullName evidence="1">DUF2779 domain-containing protein</fullName>
    </recommendedName>
</protein>
<evidence type="ECO:0000313" key="2">
    <source>
        <dbReference type="EMBL" id="ATZ18802.1"/>
    </source>
</evidence>
<sequence>MTKIYKSKISKEDFKVIMTTCFKSAWITYNKENFLQALEWKKNKKYEYFIENQIESEEDFNSDSSSIDLFETYNDLLNDNFNENKEKLKTFDQHWTDEEGFVLEKFVGEQIENGNAVGLAAREYYSIINAKENLENKLNKKILDLSDETFEKALKSTTQNLTNKEISYIFEATFQYDENNFKTRCDILKIKENRHVEIIEFKATAKVKKEHFFDLLYQVWVLEKNGMIVDNVFLGHLNNEYLTDYGSVTKTEIEEFINSFGEINFLDIKDFVNNDFHVEPTKEKIDVDYNKLFIIDENFKNYKKGGIKIIDSINSFREVNDLDELFSKYSDMFSWDKNKIEKYFDFDYCDSPFIFNNNILKWENEFLKNENNCYCFHVVKWFDKNRQTLFNIPNLANKTKAKLYKFSDKIYLDDISSLDASYFPLNEKNKSEFNEKHYIFFDSYKKYQQNGFQINWSDCVNKQAIGELNNMLNLYKNFPVYMYDFETIKWAIPKFALTSAYMQIPFQYSVDIIYDENFDYNNAENTMKHFDFISKNKKDPRPAFIQQFLKDMFSQGPGVYVAYYKSFEKNVLKKLAFLFPEYAKPLLFIAQNTIDLMDFFQGNKSENRSSFLIYHPDFAGSCSIKKTQPALDPKFSYKDLKINKGDKASQTFREYVEGLVDENAWKKLIKEDMIKYCNRDTLAMVVILQRIQEIFNDFRKENPQWIN</sequence>
<reference evidence="2 3" key="1">
    <citation type="submission" date="2017-11" db="EMBL/GenBank/DDBJ databases">
        <title>Genome sequence of Entomoplasma somnilux PYAN-1 (ATCC 49194).</title>
        <authorList>
            <person name="Lo W.-S."/>
            <person name="Gasparich G.E."/>
            <person name="Kuo C.-H."/>
        </authorList>
    </citation>
    <scope>NUCLEOTIDE SEQUENCE [LARGE SCALE GENOMIC DNA]</scope>
    <source>
        <strain evidence="2 3">PYAN-1</strain>
    </source>
</reference>
<name>A0A2K8NY97_9MOLU</name>
<proteinExistence type="predicted"/>
<dbReference type="Proteomes" id="UP000232230">
    <property type="component" value="Chromosome"/>
</dbReference>
<evidence type="ECO:0000313" key="3">
    <source>
        <dbReference type="Proteomes" id="UP000232230"/>
    </source>
</evidence>
<organism evidence="2 3">
    <name type="scientific">Williamsoniiplasma somnilux</name>
    <dbReference type="NCBI Taxonomy" id="215578"/>
    <lineage>
        <taxon>Bacteria</taxon>
        <taxon>Bacillati</taxon>
        <taxon>Mycoplasmatota</taxon>
        <taxon>Mollicutes</taxon>
        <taxon>Entomoplasmatales</taxon>
        <taxon>Williamsoniiplasma</taxon>
    </lineage>
</organism>
<gene>
    <name evidence="2" type="ORF">ESOMN_v1c04200</name>
</gene>
<dbReference type="Pfam" id="PF11074">
    <property type="entry name" value="DUF2779"/>
    <property type="match status" value="1"/>
</dbReference>
<dbReference type="InterPro" id="IPR021301">
    <property type="entry name" value="DUF2779"/>
</dbReference>
<accession>A0A2K8NY97</accession>
<dbReference type="KEGG" id="esx:ESOMN_v1c04200"/>
<evidence type="ECO:0000259" key="1">
    <source>
        <dbReference type="Pfam" id="PF11074"/>
    </source>
</evidence>
<keyword evidence="3" id="KW-1185">Reference proteome</keyword>
<dbReference type="AlphaFoldDB" id="A0A2K8NY97"/>
<feature type="domain" description="DUF2779" evidence="1">
    <location>
        <begin position="481"/>
        <end position="623"/>
    </location>
</feature>
<dbReference type="EMBL" id="CP024965">
    <property type="protein sequence ID" value="ATZ18802.1"/>
    <property type="molecule type" value="Genomic_DNA"/>
</dbReference>